<protein>
    <submittedName>
        <fullName evidence="1">Uncharacterized protein</fullName>
    </submittedName>
</protein>
<evidence type="ECO:0000313" key="1">
    <source>
        <dbReference type="EMBL" id="SFU24082.1"/>
    </source>
</evidence>
<accession>A0A1I7EJK8</accession>
<evidence type="ECO:0000313" key="2">
    <source>
        <dbReference type="Proteomes" id="UP000198844"/>
    </source>
</evidence>
<dbReference type="EMBL" id="FPBH01000024">
    <property type="protein sequence ID" value="SFU24082.1"/>
    <property type="molecule type" value="Genomic_DNA"/>
</dbReference>
<reference evidence="1 2" key="1">
    <citation type="submission" date="2016-10" db="EMBL/GenBank/DDBJ databases">
        <authorList>
            <person name="de Groot N.N."/>
        </authorList>
    </citation>
    <scope>NUCLEOTIDE SEQUENCE [LARGE SCALE GENOMIC DNA]</scope>
    <source>
        <strain evidence="1 2">LMG 27731</strain>
    </source>
</reference>
<gene>
    <name evidence="1" type="ORF">SAMN05192563_1024152</name>
</gene>
<proteinExistence type="predicted"/>
<dbReference type="Proteomes" id="UP000198844">
    <property type="component" value="Unassembled WGS sequence"/>
</dbReference>
<organism evidence="1 2">
    <name type="scientific">Paraburkholderia aspalathi</name>
    <dbReference type="NCBI Taxonomy" id="1324617"/>
    <lineage>
        <taxon>Bacteria</taxon>
        <taxon>Pseudomonadati</taxon>
        <taxon>Pseudomonadota</taxon>
        <taxon>Betaproteobacteria</taxon>
        <taxon>Burkholderiales</taxon>
        <taxon>Burkholderiaceae</taxon>
        <taxon>Paraburkholderia</taxon>
    </lineage>
</organism>
<name>A0A1I7EJK8_9BURK</name>
<dbReference type="AlphaFoldDB" id="A0A1I7EJK8"/>
<sequence>MYKVCASSERLKAGRFGSPLSHVKDYTWKLFRQEEKTVRPTATKRYAPGADLSHYWSRICHSRWRWDAILAGNV</sequence>